<reference evidence="1" key="1">
    <citation type="submission" date="2022-10" db="EMBL/GenBank/DDBJ databases">
        <title>Genome Sequence of Xylaria curta.</title>
        <authorList>
            <person name="Buettner E."/>
        </authorList>
    </citation>
    <scope>NUCLEOTIDE SEQUENCE</scope>
    <source>
        <strain evidence="1">Babe10</strain>
    </source>
</reference>
<protein>
    <submittedName>
        <fullName evidence="1">Uncharacterized protein</fullName>
    </submittedName>
</protein>
<sequence>MQHVAAIIPTSPTTGSEESRHQAASTSAGSHSLGIFRDSQGQGIENPSNNELVQSGSYSFVLTNDDHPLQSEAYGRAIGASSISDREPSLGPRSQLNPTLPDLPPEPHMESSGHPESASEADEVPSTPTMTNEGTGQSILSVRLGLQESLGTYGILVLVGGGLVVIGAWGFLVFLWFGGGHEPNYAQAPQFWLYLMFNGWITQSITLSSLVLRLIVSAQVTICTSLLASLILEKYPVPVSETARYSVLRGVNDGPFGLIQLAFSRIRYWKNTFRRVELLLLIIIFLVALAINFSSTVLLSDIEFSEVAHRPSIKDVNLVFNYSQPMYVPASEYWTQRPRAYAAFGEINSGLAARPNSLGVSDTGLVRRVFLSSPNASERMATSLYSGPAWVMNSRTICMPPDIRGLISVKYLPTNGTMGQFLGNISYSTQLRRARLPQIPLCDNQKCLPTQFECVLPSVAGLDTNIQATNEWVHSLCFLLSPRNFPNPHRIEPPQWNIDDSPVSASSSVHLVLSTNGPMSFWEGLGNETISTKSSETYGEWRSYSIGEGISVNASICFSSVNVTISRVTLQALGKISEPTIYLDKDTKRRDTSAVRVQLGTNESVQDFAQRGVFRVESITNILPEGSQDVSQPFNSTVAETTASVLQNAIGSDTFPLMDVQDHTINICDLCQKYGTGVDNEISALISDVFRYTKRAATAITTTWSILGQSLFFDLLDLFDVSGKALVVSTSSVQVPLRREGFSAVSVLLAVHLAVVAVVTTFYIVNTRYSRQGNLWHAISQIVCHETQTTLTRGNEMKDDAIVDLMKNNDHLVTLGRSKDTGKVELVKVVTESYDHDRAKKPKAKWNPKFISKLRKGTITP</sequence>
<evidence type="ECO:0000313" key="1">
    <source>
        <dbReference type="EMBL" id="KAJ2998410.1"/>
    </source>
</evidence>
<name>A0ACC1PQS9_9PEZI</name>
<evidence type="ECO:0000313" key="2">
    <source>
        <dbReference type="Proteomes" id="UP001143856"/>
    </source>
</evidence>
<gene>
    <name evidence="1" type="ORF">NUW58_g332</name>
</gene>
<organism evidence="1 2">
    <name type="scientific">Xylaria curta</name>
    <dbReference type="NCBI Taxonomy" id="42375"/>
    <lineage>
        <taxon>Eukaryota</taxon>
        <taxon>Fungi</taxon>
        <taxon>Dikarya</taxon>
        <taxon>Ascomycota</taxon>
        <taxon>Pezizomycotina</taxon>
        <taxon>Sordariomycetes</taxon>
        <taxon>Xylariomycetidae</taxon>
        <taxon>Xylariales</taxon>
        <taxon>Xylariaceae</taxon>
        <taxon>Xylaria</taxon>
    </lineage>
</organism>
<dbReference type="Proteomes" id="UP001143856">
    <property type="component" value="Unassembled WGS sequence"/>
</dbReference>
<keyword evidence="2" id="KW-1185">Reference proteome</keyword>
<proteinExistence type="predicted"/>
<accession>A0ACC1PQS9</accession>
<comment type="caution">
    <text evidence="1">The sequence shown here is derived from an EMBL/GenBank/DDBJ whole genome shotgun (WGS) entry which is preliminary data.</text>
</comment>
<dbReference type="EMBL" id="JAPDGR010000027">
    <property type="protein sequence ID" value="KAJ2998410.1"/>
    <property type="molecule type" value="Genomic_DNA"/>
</dbReference>